<dbReference type="InterPro" id="IPR013328">
    <property type="entry name" value="6PGD_dom2"/>
</dbReference>
<dbReference type="AlphaFoldDB" id="X0U6L9"/>
<sequence length="178" mass="20345">AFQAKGEREFSALKRMKFLLHNGTHAFLSLLGYLKGYSHFYQLTEEKELLCLAHKMMNDEIIRALLSNYPDVLNENEVNNYAIDILRRILCPVFKDSIERGVRGSLGKLKPEERLISGAKFIISSGYLPEVYSMMIAAAIEINKKEGRLKGSLERILSDYCQLKGDEDKKIIELVKKS</sequence>
<dbReference type="SUPFAM" id="SSF48179">
    <property type="entry name" value="6-phosphogluconate dehydrogenase C-terminal domain-like"/>
    <property type="match status" value="1"/>
</dbReference>
<accession>X0U6L9</accession>
<gene>
    <name evidence="2" type="ORF">S01H1_09501</name>
</gene>
<dbReference type="InterPro" id="IPR008927">
    <property type="entry name" value="6-PGluconate_DH-like_C_sf"/>
</dbReference>
<feature type="domain" description="Mannitol dehydrogenase C-terminal" evidence="1">
    <location>
        <begin position="14"/>
        <end position="145"/>
    </location>
</feature>
<evidence type="ECO:0000259" key="1">
    <source>
        <dbReference type="Pfam" id="PF08125"/>
    </source>
</evidence>
<dbReference type="InterPro" id="IPR013118">
    <property type="entry name" value="Mannitol_DH_C"/>
</dbReference>
<dbReference type="Gene3D" id="1.10.1040.10">
    <property type="entry name" value="N-(1-d-carboxylethyl)-l-norvaline Dehydrogenase, domain 2"/>
    <property type="match status" value="1"/>
</dbReference>
<dbReference type="Pfam" id="PF08125">
    <property type="entry name" value="Mannitol_dh_C"/>
    <property type="match status" value="1"/>
</dbReference>
<dbReference type="PANTHER" id="PTHR30524:SF0">
    <property type="entry name" value="ALTRONATE OXIDOREDUCTASE-RELATED"/>
    <property type="match status" value="1"/>
</dbReference>
<dbReference type="EMBL" id="BARS01004854">
    <property type="protein sequence ID" value="GAF84155.1"/>
    <property type="molecule type" value="Genomic_DNA"/>
</dbReference>
<dbReference type="GO" id="GO:0005829">
    <property type="term" value="C:cytosol"/>
    <property type="evidence" value="ECO:0007669"/>
    <property type="project" value="TreeGrafter"/>
</dbReference>
<dbReference type="GO" id="GO:0019592">
    <property type="term" value="P:mannitol catabolic process"/>
    <property type="evidence" value="ECO:0007669"/>
    <property type="project" value="TreeGrafter"/>
</dbReference>
<comment type="caution">
    <text evidence="2">The sequence shown here is derived from an EMBL/GenBank/DDBJ whole genome shotgun (WGS) entry which is preliminary data.</text>
</comment>
<reference evidence="2" key="1">
    <citation type="journal article" date="2014" name="Front. Microbiol.">
        <title>High frequency of phylogenetically diverse reductive dehalogenase-homologous genes in deep subseafloor sedimentary metagenomes.</title>
        <authorList>
            <person name="Kawai M."/>
            <person name="Futagami T."/>
            <person name="Toyoda A."/>
            <person name="Takaki Y."/>
            <person name="Nishi S."/>
            <person name="Hori S."/>
            <person name="Arai W."/>
            <person name="Tsubouchi T."/>
            <person name="Morono Y."/>
            <person name="Uchiyama I."/>
            <person name="Ito T."/>
            <person name="Fujiyama A."/>
            <person name="Inagaki F."/>
            <person name="Takami H."/>
        </authorList>
    </citation>
    <scope>NUCLEOTIDE SEQUENCE</scope>
    <source>
        <strain evidence="2">Expedition CK06-06</strain>
    </source>
</reference>
<name>X0U6L9_9ZZZZ</name>
<organism evidence="2">
    <name type="scientific">marine sediment metagenome</name>
    <dbReference type="NCBI Taxonomy" id="412755"/>
    <lineage>
        <taxon>unclassified sequences</taxon>
        <taxon>metagenomes</taxon>
        <taxon>ecological metagenomes</taxon>
    </lineage>
</organism>
<feature type="non-terminal residue" evidence="2">
    <location>
        <position position="1"/>
    </location>
</feature>
<dbReference type="PANTHER" id="PTHR30524">
    <property type="entry name" value="MANNITOL-1-PHOSPHATE 5-DEHYDROGENASE"/>
    <property type="match status" value="1"/>
</dbReference>
<dbReference type="GO" id="GO:0008926">
    <property type="term" value="F:mannitol-1-phosphate 5-dehydrogenase activity"/>
    <property type="evidence" value="ECO:0007669"/>
    <property type="project" value="TreeGrafter"/>
</dbReference>
<proteinExistence type="predicted"/>
<evidence type="ECO:0000313" key="2">
    <source>
        <dbReference type="EMBL" id="GAF84155.1"/>
    </source>
</evidence>
<protein>
    <recommendedName>
        <fullName evidence="1">Mannitol dehydrogenase C-terminal domain-containing protein</fullName>
    </recommendedName>
</protein>